<feature type="compositionally biased region" description="Polar residues" evidence="1">
    <location>
        <begin position="1"/>
        <end position="12"/>
    </location>
</feature>
<feature type="compositionally biased region" description="Low complexity" evidence="1">
    <location>
        <begin position="13"/>
        <end position="28"/>
    </location>
</feature>
<organism evidence="2 3">
    <name type="scientific">Scophthalmus maximus</name>
    <name type="common">Turbot</name>
    <name type="synonym">Psetta maxima</name>
    <dbReference type="NCBI Taxonomy" id="52904"/>
    <lineage>
        <taxon>Eukaryota</taxon>
        <taxon>Metazoa</taxon>
        <taxon>Chordata</taxon>
        <taxon>Craniata</taxon>
        <taxon>Vertebrata</taxon>
        <taxon>Euteleostomi</taxon>
        <taxon>Actinopterygii</taxon>
        <taxon>Neopterygii</taxon>
        <taxon>Teleostei</taxon>
        <taxon>Neoteleostei</taxon>
        <taxon>Acanthomorphata</taxon>
        <taxon>Carangaria</taxon>
        <taxon>Pleuronectiformes</taxon>
        <taxon>Pleuronectoidei</taxon>
        <taxon>Scophthalmidae</taxon>
        <taxon>Scophthalmus</taxon>
    </lineage>
</organism>
<name>A0A6A4TGI0_SCOMX</name>
<evidence type="ECO:0000313" key="2">
    <source>
        <dbReference type="EMBL" id="KAF0042880.1"/>
    </source>
</evidence>
<evidence type="ECO:0000256" key="1">
    <source>
        <dbReference type="SAM" id="MobiDB-lite"/>
    </source>
</evidence>
<feature type="region of interest" description="Disordered" evidence="1">
    <location>
        <begin position="1"/>
        <end position="29"/>
    </location>
</feature>
<comment type="caution">
    <text evidence="2">The sequence shown here is derived from an EMBL/GenBank/DDBJ whole genome shotgun (WGS) entry which is preliminary data.</text>
</comment>
<gene>
    <name evidence="2" type="ORF">F2P81_004217</name>
</gene>
<accession>A0A6A4TGI0</accession>
<proteinExistence type="predicted"/>
<dbReference type="Proteomes" id="UP000438429">
    <property type="component" value="Unassembled WGS sequence"/>
</dbReference>
<dbReference type="AlphaFoldDB" id="A0A6A4TGI0"/>
<evidence type="ECO:0000313" key="3">
    <source>
        <dbReference type="Proteomes" id="UP000438429"/>
    </source>
</evidence>
<sequence>MKTQSTQDGTQHTPSTLAPISASSSASLGGDEWGYFYFLCRGMEMNNCESLPRRLRVSGDRRMCTSFNCSDEAVEPGGGILQGDEVMDN</sequence>
<protein>
    <submittedName>
        <fullName evidence="2">Uncharacterized protein</fullName>
    </submittedName>
</protein>
<dbReference type="EMBL" id="VEVO01000004">
    <property type="protein sequence ID" value="KAF0042880.1"/>
    <property type="molecule type" value="Genomic_DNA"/>
</dbReference>
<reference evidence="2 3" key="1">
    <citation type="submission" date="2019-06" db="EMBL/GenBank/DDBJ databases">
        <title>Draft genomes of female and male turbot (Scophthalmus maximus).</title>
        <authorList>
            <person name="Xu H."/>
            <person name="Xu X.-W."/>
            <person name="Shao C."/>
            <person name="Chen S."/>
        </authorList>
    </citation>
    <scope>NUCLEOTIDE SEQUENCE [LARGE SCALE GENOMIC DNA]</scope>
    <source>
        <strain evidence="2">Ysfricsl-2016a</strain>
        <tissue evidence="2">Blood</tissue>
    </source>
</reference>